<accession>A0A0R1ETP2</accession>
<name>A0A0R1ETP2_LACZE</name>
<evidence type="ECO:0000313" key="2">
    <source>
        <dbReference type="Proteomes" id="UP000051984"/>
    </source>
</evidence>
<dbReference type="PATRIC" id="fig|1423816.3.peg.2662"/>
<protein>
    <submittedName>
        <fullName evidence="1">Uncharacterized protein</fullName>
    </submittedName>
</protein>
<dbReference type="AlphaFoldDB" id="A0A0R1ETP2"/>
<sequence length="353" mass="39423">MLNLNDTHLAALIAKPLSVSQLRQQISTAYQTETDRLADSPLWGANDDALTALLASYTGLMRDKLYQTLQNMASIPANFLQTLWFKDTTTDSQHSEITLIQATENDNNTLLTIVNPLSADATLKAVNLPTLLQITASDSHALPYDDDEVKALSALTKALNQGGYQFSSIDETVLQPVNGLHFKTRFDNLKPLVAKKTVVKAGAFSINVTLDLESKVLDYQILDEDGHDWKDLGSEDVKSDRFEWASTTIPEELVNHHLKLVVRVAAGNNFPALDELFVIASNNAILMRQGKQKGVYELPLPNQKLFTVLIDPDNNMVYLKYPDPETQVIELNRQYPFIGEWLKAVLPQKRAFN</sequence>
<comment type="caution">
    <text evidence="1">The sequence shown here is derived from an EMBL/GenBank/DDBJ whole genome shotgun (WGS) entry which is preliminary data.</text>
</comment>
<dbReference type="eggNOG" id="ENOG5030AZ6">
    <property type="taxonomic scope" value="Bacteria"/>
</dbReference>
<organism evidence="1 2">
    <name type="scientific">Lacticaseibacillus zeae DSM 20178 = KCTC 3804</name>
    <dbReference type="NCBI Taxonomy" id="1423816"/>
    <lineage>
        <taxon>Bacteria</taxon>
        <taxon>Bacillati</taxon>
        <taxon>Bacillota</taxon>
        <taxon>Bacilli</taxon>
        <taxon>Lactobacillales</taxon>
        <taxon>Lactobacillaceae</taxon>
        <taxon>Lacticaseibacillus</taxon>
    </lineage>
</organism>
<dbReference type="Proteomes" id="UP000051984">
    <property type="component" value="Unassembled WGS sequence"/>
</dbReference>
<proteinExistence type="predicted"/>
<dbReference type="RefSeq" id="WP_010493545.1">
    <property type="nucleotide sequence ID" value="NZ_AZCT01000005.1"/>
</dbReference>
<dbReference type="EMBL" id="AZCT01000005">
    <property type="protein sequence ID" value="KRK12677.1"/>
    <property type="molecule type" value="Genomic_DNA"/>
</dbReference>
<gene>
    <name evidence="1" type="ORF">FD51_GL002561</name>
</gene>
<reference evidence="1 2" key="1">
    <citation type="journal article" date="2015" name="Genome Announc.">
        <title>Expanding the biotechnology potential of lactobacilli through comparative genomics of 213 strains and associated genera.</title>
        <authorList>
            <person name="Sun Z."/>
            <person name="Harris H.M."/>
            <person name="McCann A."/>
            <person name="Guo C."/>
            <person name="Argimon S."/>
            <person name="Zhang W."/>
            <person name="Yang X."/>
            <person name="Jeffery I.B."/>
            <person name="Cooney J.C."/>
            <person name="Kagawa T.F."/>
            <person name="Liu W."/>
            <person name="Song Y."/>
            <person name="Salvetti E."/>
            <person name="Wrobel A."/>
            <person name="Rasinkangas P."/>
            <person name="Parkhill J."/>
            <person name="Rea M.C."/>
            <person name="O'Sullivan O."/>
            <person name="Ritari J."/>
            <person name="Douillard F.P."/>
            <person name="Paul Ross R."/>
            <person name="Yang R."/>
            <person name="Briner A.E."/>
            <person name="Felis G.E."/>
            <person name="de Vos W.M."/>
            <person name="Barrangou R."/>
            <person name="Klaenhammer T.R."/>
            <person name="Caufield P.W."/>
            <person name="Cui Y."/>
            <person name="Zhang H."/>
            <person name="O'Toole P.W."/>
        </authorList>
    </citation>
    <scope>NUCLEOTIDE SEQUENCE [LARGE SCALE GENOMIC DNA]</scope>
    <source>
        <strain evidence="1 2">DSM 20178</strain>
    </source>
</reference>
<evidence type="ECO:0000313" key="1">
    <source>
        <dbReference type="EMBL" id="KRK12677.1"/>
    </source>
</evidence>